<feature type="compositionally biased region" description="Low complexity" evidence="1">
    <location>
        <begin position="122"/>
        <end position="141"/>
    </location>
</feature>
<name>A0A238XJL6_9ACTN</name>
<evidence type="ECO:0000256" key="1">
    <source>
        <dbReference type="SAM" id="MobiDB-lite"/>
    </source>
</evidence>
<dbReference type="EMBL" id="FZNO01000014">
    <property type="protein sequence ID" value="SNR58892.1"/>
    <property type="molecule type" value="Genomic_DNA"/>
</dbReference>
<dbReference type="Proteomes" id="UP000198403">
    <property type="component" value="Unassembled WGS sequence"/>
</dbReference>
<gene>
    <name evidence="2" type="ORF">SAMN06272737_11448</name>
</gene>
<feature type="region of interest" description="Disordered" evidence="1">
    <location>
        <begin position="116"/>
        <end position="141"/>
    </location>
</feature>
<protein>
    <submittedName>
        <fullName evidence="2">Uncharacterized protein</fullName>
    </submittedName>
</protein>
<proteinExistence type="predicted"/>
<dbReference type="RefSeq" id="WP_176445555.1">
    <property type="nucleotide sequence ID" value="NZ_FZNO01000014.1"/>
</dbReference>
<evidence type="ECO:0000313" key="2">
    <source>
        <dbReference type="EMBL" id="SNR58892.1"/>
    </source>
</evidence>
<reference evidence="2 3" key="1">
    <citation type="submission" date="2017-06" db="EMBL/GenBank/DDBJ databases">
        <authorList>
            <person name="Kim H.J."/>
            <person name="Triplett B.A."/>
        </authorList>
    </citation>
    <scope>NUCLEOTIDE SEQUENCE [LARGE SCALE GENOMIC DNA]</scope>
    <source>
        <strain evidence="2 3">DSM 44272</strain>
    </source>
</reference>
<sequence>MTSPDPLVQGARRADQFLTLLDTDDAAADELLDDLTEVRDLVFLGAGLTAVARSESRSLPPAQRAQANTRQLRLGLLRDANRNNAEGLRTWLRRAGEEILLIRAQQAIADRVEADAQERTATRAAAEASGSAAASSAATTT</sequence>
<organism evidence="2 3">
    <name type="scientific">Blastococcus mobilis</name>
    <dbReference type="NCBI Taxonomy" id="1938746"/>
    <lineage>
        <taxon>Bacteria</taxon>
        <taxon>Bacillati</taxon>
        <taxon>Actinomycetota</taxon>
        <taxon>Actinomycetes</taxon>
        <taxon>Geodermatophilales</taxon>
        <taxon>Geodermatophilaceae</taxon>
        <taxon>Blastococcus</taxon>
    </lineage>
</organism>
<keyword evidence="3" id="KW-1185">Reference proteome</keyword>
<dbReference type="AlphaFoldDB" id="A0A238XJL6"/>
<evidence type="ECO:0000313" key="3">
    <source>
        <dbReference type="Proteomes" id="UP000198403"/>
    </source>
</evidence>
<accession>A0A238XJL6</accession>